<proteinExistence type="predicted"/>
<dbReference type="AlphaFoldDB" id="A0A9Q1EWS6"/>
<name>A0A9Q1EWS6_SYNKA</name>
<dbReference type="Proteomes" id="UP001152622">
    <property type="component" value="Chromosome 11"/>
</dbReference>
<sequence length="135" mass="14837">MQETQERGGDAVLCSVPWNFTLTLAAWQSIERGAAMGHRTLDGDVYSPCHVYPGVWTFPGVSRPEAAGASDLGRGVTQDQAPPFPKSTCSQVSSTVEEMQLQVWTTSTTEDVLSLADYCNLCRVVPYLNLYKEYP</sequence>
<protein>
    <submittedName>
        <fullName evidence="2">Uncharacterized protein</fullName>
    </submittedName>
</protein>
<evidence type="ECO:0000313" key="3">
    <source>
        <dbReference type="Proteomes" id="UP001152622"/>
    </source>
</evidence>
<evidence type="ECO:0000256" key="1">
    <source>
        <dbReference type="SAM" id="MobiDB-lite"/>
    </source>
</evidence>
<evidence type="ECO:0000313" key="2">
    <source>
        <dbReference type="EMBL" id="KAJ8346453.1"/>
    </source>
</evidence>
<accession>A0A9Q1EWS6</accession>
<comment type="caution">
    <text evidence="2">The sequence shown here is derived from an EMBL/GenBank/DDBJ whole genome shotgun (WGS) entry which is preliminary data.</text>
</comment>
<keyword evidence="3" id="KW-1185">Reference proteome</keyword>
<feature type="region of interest" description="Disordered" evidence="1">
    <location>
        <begin position="67"/>
        <end position="89"/>
    </location>
</feature>
<reference evidence="2" key="1">
    <citation type="journal article" date="2023" name="Science">
        <title>Genome structures resolve the early diversification of teleost fishes.</title>
        <authorList>
            <person name="Parey E."/>
            <person name="Louis A."/>
            <person name="Montfort J."/>
            <person name="Bouchez O."/>
            <person name="Roques C."/>
            <person name="Iampietro C."/>
            <person name="Lluch J."/>
            <person name="Castinel A."/>
            <person name="Donnadieu C."/>
            <person name="Desvignes T."/>
            <person name="Floi Bucao C."/>
            <person name="Jouanno E."/>
            <person name="Wen M."/>
            <person name="Mejri S."/>
            <person name="Dirks R."/>
            <person name="Jansen H."/>
            <person name="Henkel C."/>
            <person name="Chen W.J."/>
            <person name="Zahm M."/>
            <person name="Cabau C."/>
            <person name="Klopp C."/>
            <person name="Thompson A.W."/>
            <person name="Robinson-Rechavi M."/>
            <person name="Braasch I."/>
            <person name="Lecointre G."/>
            <person name="Bobe J."/>
            <person name="Postlethwait J.H."/>
            <person name="Berthelot C."/>
            <person name="Roest Crollius H."/>
            <person name="Guiguen Y."/>
        </authorList>
    </citation>
    <scope>NUCLEOTIDE SEQUENCE</scope>
    <source>
        <strain evidence="2">WJC10195</strain>
    </source>
</reference>
<gene>
    <name evidence="2" type="ORF">SKAU_G00278540</name>
</gene>
<dbReference type="EMBL" id="JAINUF010000011">
    <property type="protein sequence ID" value="KAJ8346453.1"/>
    <property type="molecule type" value="Genomic_DNA"/>
</dbReference>
<organism evidence="2 3">
    <name type="scientific">Synaphobranchus kaupii</name>
    <name type="common">Kaup's arrowtooth eel</name>
    <dbReference type="NCBI Taxonomy" id="118154"/>
    <lineage>
        <taxon>Eukaryota</taxon>
        <taxon>Metazoa</taxon>
        <taxon>Chordata</taxon>
        <taxon>Craniata</taxon>
        <taxon>Vertebrata</taxon>
        <taxon>Euteleostomi</taxon>
        <taxon>Actinopterygii</taxon>
        <taxon>Neopterygii</taxon>
        <taxon>Teleostei</taxon>
        <taxon>Anguilliformes</taxon>
        <taxon>Synaphobranchidae</taxon>
        <taxon>Synaphobranchus</taxon>
    </lineage>
</organism>